<proteinExistence type="predicted"/>
<feature type="compositionally biased region" description="Polar residues" evidence="1">
    <location>
        <begin position="143"/>
        <end position="154"/>
    </location>
</feature>
<dbReference type="GO" id="GO:0005778">
    <property type="term" value="C:peroxisomal membrane"/>
    <property type="evidence" value="ECO:0007669"/>
    <property type="project" value="InterPro"/>
</dbReference>
<organism evidence="3 4">
    <name type="scientific">Trichosporon asahii var. asahii (strain ATCC 90039 / CBS 2479 / JCM 2466 / KCTC 7840 / NBRC 103889/ NCYC 2677 / UAMH 7654)</name>
    <name type="common">Yeast</name>
    <dbReference type="NCBI Taxonomy" id="1186058"/>
    <lineage>
        <taxon>Eukaryota</taxon>
        <taxon>Fungi</taxon>
        <taxon>Dikarya</taxon>
        <taxon>Basidiomycota</taxon>
        <taxon>Agaricomycotina</taxon>
        <taxon>Tremellomycetes</taxon>
        <taxon>Trichosporonales</taxon>
        <taxon>Trichosporonaceae</taxon>
        <taxon>Trichosporon</taxon>
    </lineage>
</organism>
<feature type="compositionally biased region" description="Polar residues" evidence="1">
    <location>
        <begin position="191"/>
        <end position="210"/>
    </location>
</feature>
<dbReference type="KEGG" id="tasa:A1Q1_06226"/>
<evidence type="ECO:0000256" key="1">
    <source>
        <dbReference type="SAM" id="MobiDB-lite"/>
    </source>
</evidence>
<feature type="compositionally biased region" description="Low complexity" evidence="1">
    <location>
        <begin position="160"/>
        <end position="181"/>
    </location>
</feature>
<feature type="region of interest" description="Disordered" evidence="1">
    <location>
        <begin position="461"/>
        <end position="480"/>
    </location>
</feature>
<dbReference type="PANTHER" id="PTHR28080">
    <property type="entry name" value="PEROXISOMAL BIOGENESIS FACTOR 3"/>
    <property type="match status" value="1"/>
</dbReference>
<dbReference type="Proteomes" id="UP000002748">
    <property type="component" value="Unassembled WGS sequence"/>
</dbReference>
<dbReference type="HOGENOM" id="CLU_017002_2_0_1"/>
<evidence type="ECO:0000256" key="2">
    <source>
        <dbReference type="SAM" id="Phobius"/>
    </source>
</evidence>
<keyword evidence="2" id="KW-1133">Transmembrane helix</keyword>
<feature type="compositionally biased region" description="Polar residues" evidence="1">
    <location>
        <begin position="222"/>
        <end position="241"/>
    </location>
</feature>
<dbReference type="OrthoDB" id="45930at2759"/>
<dbReference type="InterPro" id="IPR006966">
    <property type="entry name" value="Peroxin-3"/>
</dbReference>
<dbReference type="GeneID" id="25989738"/>
<keyword evidence="2" id="KW-0472">Membrane</keyword>
<reference evidence="3 4" key="1">
    <citation type="journal article" date="2012" name="Eukaryot. Cell">
        <title>Draft genome sequence of CBS 2479, the standard type strain of Trichosporon asahii.</title>
        <authorList>
            <person name="Yang R.Y."/>
            <person name="Li H.T."/>
            <person name="Zhu H."/>
            <person name="Zhou G.P."/>
            <person name="Wang M."/>
            <person name="Wang L."/>
        </authorList>
    </citation>
    <scope>NUCLEOTIDE SEQUENCE [LARGE SCALE GENOMIC DNA]</scope>
    <source>
        <strain evidence="4">ATCC 90039 / CBS 2479 / JCM 2466 / KCTC 7840 / NCYC 2677 / UAMH 7654</strain>
    </source>
</reference>
<dbReference type="PANTHER" id="PTHR28080:SF1">
    <property type="entry name" value="PEROXISOMAL BIOGENESIS FACTOR 3"/>
    <property type="match status" value="1"/>
</dbReference>
<dbReference type="VEuPathDB" id="FungiDB:A1Q1_06226"/>
<feature type="transmembrane region" description="Helical" evidence="2">
    <location>
        <begin position="14"/>
        <end position="33"/>
    </location>
</feature>
<sequence>MADQQTWQRRVRRLLLLTGSLSTVYFFLNYLVGRMRDARVKSLKERREREMLKAHFNSLLSTISFTLYALLPTVEPQLFVEYPVEATSQALQAKVRGSASPADTGTTEPTPGSTPADSLLLDPNDNPSQDQSAFTVPAAPNIPSISTSGDQESSPAKHLPSQSSSNDNSSPSASSNVPLPSDSSIDDRHNLVQSLASVGTTGDASESWASEFSRDNDDDVLTASTTSQPISLPPTDTSSVMPSPFSDISRLDSSPPARIERIEQRIDPRTKKQLWKDLKTQSLSRAFVTVYLVPLIYLLTSSQLTILARTRYLTDVKTSNAQREVEREQRTAARKRSSLFNYFSVESMGLSDYVERGANAGASLVPSFVKGWFAPQNNNTVPALTPEALALREQQLEEERAEAERLFLTYSWWLLHEGWRTISTRVETSVNHVFGGVPLKREITPETWAELVREIRALVETDVPEDEDENHSKPSGHSKPRLFDFTPLVVPPTPLPPTYNECPLPVTPEGRYLQSLLDQTREHVGSADARLLLDRGVSAMFSSLSDSLFADGQSRRLAELLPELNAWSRGVWEGVPDGGVESLLSLPEFEAFTALIFGDWAPRDDGSADVAVACSQ</sequence>
<feature type="region of interest" description="Disordered" evidence="1">
    <location>
        <begin position="93"/>
        <end position="253"/>
    </location>
</feature>
<accession>J6ELZ1</accession>
<keyword evidence="2" id="KW-0812">Transmembrane</keyword>
<feature type="compositionally biased region" description="Low complexity" evidence="1">
    <location>
        <begin position="104"/>
        <end position="115"/>
    </location>
</feature>
<evidence type="ECO:0000313" key="3">
    <source>
        <dbReference type="EMBL" id="EJT45329.1"/>
    </source>
</evidence>
<dbReference type="EMBL" id="ALBS01000328">
    <property type="protein sequence ID" value="EJT45329.1"/>
    <property type="molecule type" value="Genomic_DNA"/>
</dbReference>
<dbReference type="AlphaFoldDB" id="J6ELZ1"/>
<evidence type="ECO:0000313" key="4">
    <source>
        <dbReference type="Proteomes" id="UP000002748"/>
    </source>
</evidence>
<protein>
    <submittedName>
        <fullName evidence="3">Pex3p</fullName>
    </submittedName>
</protein>
<dbReference type="RefSeq" id="XP_014176910.1">
    <property type="nucleotide sequence ID" value="XM_014321435.1"/>
</dbReference>
<dbReference type="GO" id="GO:0045046">
    <property type="term" value="P:protein import into peroxisome membrane"/>
    <property type="evidence" value="ECO:0007669"/>
    <property type="project" value="TreeGrafter"/>
</dbReference>
<dbReference type="Pfam" id="PF04882">
    <property type="entry name" value="Peroxin-3"/>
    <property type="match status" value="1"/>
</dbReference>
<comment type="caution">
    <text evidence="3">The sequence shown here is derived from an EMBL/GenBank/DDBJ whole genome shotgun (WGS) entry which is preliminary data.</text>
</comment>
<gene>
    <name evidence="3" type="ORF">A1Q1_06226</name>
</gene>
<name>J6ELZ1_TRIAS</name>
<dbReference type="GO" id="GO:0030674">
    <property type="term" value="F:protein-macromolecule adaptor activity"/>
    <property type="evidence" value="ECO:0007669"/>
    <property type="project" value="TreeGrafter"/>
</dbReference>
<feature type="compositionally biased region" description="Polar residues" evidence="1">
    <location>
        <begin position="125"/>
        <end position="134"/>
    </location>
</feature>